<feature type="region of interest" description="Disordered" evidence="1">
    <location>
        <begin position="589"/>
        <end position="610"/>
    </location>
</feature>
<dbReference type="InterPro" id="IPR047168">
    <property type="entry name" value="LEC1-like"/>
</dbReference>
<dbReference type="OMA" id="SLWMERE"/>
<dbReference type="Proteomes" id="UP000007797">
    <property type="component" value="Unassembled WGS sequence"/>
</dbReference>
<dbReference type="KEGG" id="dfa:DFA_00292"/>
<dbReference type="PANTHER" id="PTHR47185:SF1">
    <property type="entry name" value="PX DOMAIN-CONTAINING PROTEIN YPR097W"/>
    <property type="match status" value="1"/>
</dbReference>
<dbReference type="PANTHER" id="PTHR47185">
    <property type="entry name" value="PX DOMAIN-CONTAINING PROTEIN YPR097W"/>
    <property type="match status" value="1"/>
</dbReference>
<dbReference type="STRING" id="1054147.F4PY54"/>
<keyword evidence="4" id="KW-1185">Reference proteome</keyword>
<feature type="region of interest" description="Disordered" evidence="1">
    <location>
        <begin position="757"/>
        <end position="781"/>
    </location>
</feature>
<reference evidence="4" key="1">
    <citation type="journal article" date="2011" name="Genome Res.">
        <title>Phylogeny-wide analysis of social amoeba genomes highlights ancient origins for complex intercellular communication.</title>
        <authorList>
            <person name="Heidel A.J."/>
            <person name="Lawal H.M."/>
            <person name="Felder M."/>
            <person name="Schilde C."/>
            <person name="Helps N.R."/>
            <person name="Tunggal B."/>
            <person name="Rivero F."/>
            <person name="John U."/>
            <person name="Schleicher M."/>
            <person name="Eichinger L."/>
            <person name="Platzer M."/>
            <person name="Noegel A.A."/>
            <person name="Schaap P."/>
            <person name="Gloeckner G."/>
        </authorList>
    </citation>
    <scope>NUCLEOTIDE SEQUENCE [LARGE SCALE GENOMIC DNA]</scope>
    <source>
        <strain evidence="4">SH3</strain>
    </source>
</reference>
<feature type="compositionally biased region" description="Low complexity" evidence="1">
    <location>
        <begin position="592"/>
        <end position="609"/>
    </location>
</feature>
<dbReference type="Pfam" id="PF12825">
    <property type="entry name" value="DUF3818"/>
    <property type="match status" value="1"/>
</dbReference>
<evidence type="ECO:0000313" key="3">
    <source>
        <dbReference type="EMBL" id="EGG19714.1"/>
    </source>
</evidence>
<dbReference type="AlphaFoldDB" id="F4PY54"/>
<accession>F4PY54</accession>
<dbReference type="EMBL" id="GL883014">
    <property type="protein sequence ID" value="EGG19714.1"/>
    <property type="molecule type" value="Genomic_DNA"/>
</dbReference>
<name>F4PY54_CACFS</name>
<sequence length="1202" mass="137463">MENNNNIVGGTSTTTTTTITSTSTTNDNVTLTHDQESYLKQQLLKYSIQEEIIIYFKDADSLKQTLFLKFLFEQLTTIPLLTNKAAAKQKFQQLIHTLPNIVIQSQLASKQETSDHFRKFVVKVFDVALRTPQEKKKDKTLKVFKDPTLDINQMKKKRGDKPDQHTTEDREKIAEEEEKEKKKSQKDIERDETIMQLQRRLTEITQVIIMNIEKKNLQAEKEKEKNGGSGDKNAENGISSLFNVILKTKHFKDLPDEYYEFTTTVIKIMSLWMERELRDPKQIVKLKRLYMITPVKAIRASLAIANPITLLKGIIVMFLAKPFGARNLIQTIASVMVELGKTDRATKVALKAAETALNDLPNRNHRRLLINKMKGFTANSTQVSDQQGTPIAYFKEVPEPIVIMQYQWPSSPSVDPEIIAQLEEHHYTALFEYVKLEKRRREKNDFIEVLGNDEMIEIIRELLPVLYEPLGKLFCKANIGYHFEKIAYCLKKILTVAETGELEPDDEEGDLELKIDSSSIDNEELKLERQHYSTNTTPNLNRNNNNVGNGNSGFAQSVPNSPMQNGKGQVNGNSGSNIFSRSFSWLKPSNWSSQPSSPTTSATSTSASTNDVEINESLFEEAHLSSKDVKKKFKKDKNQTITMAERLVLIYDAIHDLVVSDAKITQKEREELKEKGIKSERDESETGLLSQSVCWLLGLLQFLKDEELDVHTAVFDTLSPELKKKVIDELDQVIAYRAWRLENGNMEATKANIEKVDNQGLDLSEEKEKSKDEGPPKPILEYTPTLTTPFIEIVRERFTHLGDPSKYSLVNLSKVIIYDYDKESTPAGFDSPTTTTTTIITPEITIETSTPTSSEIPTTTITMMTNNPTLPFSIIEKIVRYSWNSYKQLVKRVALPCQDEERSIQHRHYSNQYFLLGKSIKTLTIAMPSGWSDKCWDCLVLYSNIVQCLEFGPITGYYPFNLPSPDKLFLSLSRLQSLTSLDMSQWSLDWVGARGLTQLKNLPLQRLYYIHKCNQFLFQQQKEGDDDNPCTWPLSRSLEAVSINSFDVIPMLGRLPKLRHLRIIIDETGSYGIAKLTNQQIKSKLPKRITKLSFTDSNIAKISKYNPQVKELALLPDIKTLTEFSQFNLPHDYDHHDHNIEKISIIVATNNINWHFRPTISQLCNLQFIGTFYKYVSTNSSSRIVHHKSVYMRNRKSVLELN</sequence>
<feature type="compositionally biased region" description="Basic and acidic residues" evidence="1">
    <location>
        <begin position="160"/>
        <end position="188"/>
    </location>
</feature>
<feature type="domain" description="PX" evidence="2">
    <location>
        <begin position="237"/>
        <end position="499"/>
    </location>
</feature>
<dbReference type="GeneID" id="14871588"/>
<feature type="region of interest" description="Disordered" evidence="1">
    <location>
        <begin position="533"/>
        <end position="573"/>
    </location>
</feature>
<organism evidence="3 4">
    <name type="scientific">Cavenderia fasciculata</name>
    <name type="common">Slime mold</name>
    <name type="synonym">Dictyostelium fasciculatum</name>
    <dbReference type="NCBI Taxonomy" id="261658"/>
    <lineage>
        <taxon>Eukaryota</taxon>
        <taxon>Amoebozoa</taxon>
        <taxon>Evosea</taxon>
        <taxon>Eumycetozoa</taxon>
        <taxon>Dictyostelia</taxon>
        <taxon>Acytosteliales</taxon>
        <taxon>Cavenderiaceae</taxon>
        <taxon>Cavenderia</taxon>
    </lineage>
</organism>
<evidence type="ECO:0000259" key="2">
    <source>
        <dbReference type="Pfam" id="PF12825"/>
    </source>
</evidence>
<feature type="compositionally biased region" description="Polar residues" evidence="1">
    <location>
        <begin position="554"/>
        <end position="573"/>
    </location>
</feature>
<feature type="region of interest" description="Disordered" evidence="1">
    <location>
        <begin position="1"/>
        <end position="25"/>
    </location>
</feature>
<proteinExistence type="predicted"/>
<evidence type="ECO:0000313" key="4">
    <source>
        <dbReference type="Proteomes" id="UP000007797"/>
    </source>
</evidence>
<feature type="region of interest" description="Disordered" evidence="1">
    <location>
        <begin position="152"/>
        <end position="188"/>
    </location>
</feature>
<feature type="compositionally biased region" description="Low complexity" evidence="1">
    <location>
        <begin position="534"/>
        <end position="553"/>
    </location>
</feature>
<dbReference type="OrthoDB" id="18320at2759"/>
<protein>
    <recommendedName>
        <fullName evidence="2">PX domain-containing protein</fullName>
    </recommendedName>
</protein>
<evidence type="ECO:0000256" key="1">
    <source>
        <dbReference type="SAM" id="MobiDB-lite"/>
    </source>
</evidence>
<gene>
    <name evidence="3" type="ORF">DFA_00292</name>
</gene>
<dbReference type="InterPro" id="IPR024554">
    <property type="entry name" value="LEC1-like_C"/>
</dbReference>
<feature type="compositionally biased region" description="Basic and acidic residues" evidence="1">
    <location>
        <begin position="764"/>
        <end position="775"/>
    </location>
</feature>
<dbReference type="RefSeq" id="XP_004358008.1">
    <property type="nucleotide sequence ID" value="XM_004357951.1"/>
</dbReference>